<organism evidence="2 3">
    <name type="scientific">Collybia nuda</name>
    <dbReference type="NCBI Taxonomy" id="64659"/>
    <lineage>
        <taxon>Eukaryota</taxon>
        <taxon>Fungi</taxon>
        <taxon>Dikarya</taxon>
        <taxon>Basidiomycota</taxon>
        <taxon>Agaricomycotina</taxon>
        <taxon>Agaricomycetes</taxon>
        <taxon>Agaricomycetidae</taxon>
        <taxon>Agaricales</taxon>
        <taxon>Tricholomatineae</taxon>
        <taxon>Clitocybaceae</taxon>
        <taxon>Collybia</taxon>
    </lineage>
</organism>
<dbReference type="AlphaFoldDB" id="A0A9P5Y309"/>
<name>A0A9P5Y309_9AGAR</name>
<accession>A0A9P5Y309</accession>
<evidence type="ECO:0000313" key="2">
    <source>
        <dbReference type="EMBL" id="KAF9461385.1"/>
    </source>
</evidence>
<keyword evidence="1" id="KW-0812">Transmembrane</keyword>
<gene>
    <name evidence="2" type="ORF">BDZ94DRAFT_1323387</name>
</gene>
<evidence type="ECO:0000256" key="1">
    <source>
        <dbReference type="SAM" id="Phobius"/>
    </source>
</evidence>
<dbReference type="Proteomes" id="UP000807353">
    <property type="component" value="Unassembled WGS sequence"/>
</dbReference>
<feature type="transmembrane region" description="Helical" evidence="1">
    <location>
        <begin position="243"/>
        <end position="267"/>
    </location>
</feature>
<keyword evidence="1" id="KW-0472">Membrane</keyword>
<protein>
    <submittedName>
        <fullName evidence="2">Uncharacterized protein</fullName>
    </submittedName>
</protein>
<comment type="caution">
    <text evidence="2">The sequence shown here is derived from an EMBL/GenBank/DDBJ whole genome shotgun (WGS) entry which is preliminary data.</text>
</comment>
<keyword evidence="1" id="KW-1133">Transmembrane helix</keyword>
<proteinExistence type="predicted"/>
<keyword evidence="3" id="KW-1185">Reference proteome</keyword>
<evidence type="ECO:0000313" key="3">
    <source>
        <dbReference type="Proteomes" id="UP000807353"/>
    </source>
</evidence>
<reference evidence="2" key="1">
    <citation type="submission" date="2020-11" db="EMBL/GenBank/DDBJ databases">
        <authorList>
            <consortium name="DOE Joint Genome Institute"/>
            <person name="Ahrendt S."/>
            <person name="Riley R."/>
            <person name="Andreopoulos W."/>
            <person name="Labutti K."/>
            <person name="Pangilinan J."/>
            <person name="Ruiz-Duenas F.J."/>
            <person name="Barrasa J.M."/>
            <person name="Sanchez-Garcia M."/>
            <person name="Camarero S."/>
            <person name="Miyauchi S."/>
            <person name="Serrano A."/>
            <person name="Linde D."/>
            <person name="Babiker R."/>
            <person name="Drula E."/>
            <person name="Ayuso-Fernandez I."/>
            <person name="Pacheco R."/>
            <person name="Padilla G."/>
            <person name="Ferreira P."/>
            <person name="Barriuso J."/>
            <person name="Kellner H."/>
            <person name="Castanera R."/>
            <person name="Alfaro M."/>
            <person name="Ramirez L."/>
            <person name="Pisabarro A.G."/>
            <person name="Kuo A."/>
            <person name="Tritt A."/>
            <person name="Lipzen A."/>
            <person name="He G."/>
            <person name="Yan M."/>
            <person name="Ng V."/>
            <person name="Cullen D."/>
            <person name="Martin F."/>
            <person name="Rosso M.-N."/>
            <person name="Henrissat B."/>
            <person name="Hibbett D."/>
            <person name="Martinez A.T."/>
            <person name="Grigoriev I.V."/>
        </authorList>
    </citation>
    <scope>NUCLEOTIDE SEQUENCE</scope>
    <source>
        <strain evidence="2">CBS 247.69</strain>
    </source>
</reference>
<dbReference type="Gene3D" id="2.60.120.260">
    <property type="entry name" value="Galactose-binding domain-like"/>
    <property type="match status" value="1"/>
</dbReference>
<sequence length="396" mass="42611">MPSQKYDDTYPGIQYFGAWRIGGVAAEYQRTTHVAEKAGSRLSIIFEGTSIGVYGTITLSEAISQYSIDNASPLIFQAPSRSSTEYGKLFYQSPILSDGEHTLVVTSLSDNTFYLDFLTIAVEETSPSASTSTPQNTTQTVTEKAVIPTLFTTTLLSSSPPASLPNFNPSNIGSNTDQLGPPMGLTSDSPSSPTIAINHITSMNTTLHNPQLYSTPTSGLQTPTQLPNAINFPPSDSQPSNRILIGAIIGGAIAGALIISCVIAFFWRYRQRSVKHAVLPISRVRRSRNGSFASLFGSPVDERRPPQDGEIIPFVDTSSLSGPRNIQDADLMTSTLNNGHVRKSSYHSSPTTTYAPPMTFLVLDLGARSLFPGGPLGTTNDPAPPAYRRTFEIPEV</sequence>
<dbReference type="EMBL" id="MU150285">
    <property type="protein sequence ID" value="KAF9461385.1"/>
    <property type="molecule type" value="Genomic_DNA"/>
</dbReference>
<dbReference type="OrthoDB" id="3265734at2759"/>